<sequence>MVLLACAGNSMAADWRMDPAASRLEFSASYQGEPAPGKFKQFDTRLNFDPARLAKSELIVTVKLTSIDMGSAEIDDAVRGPEWFDLAKFMQAEFRSTDIKRAAADRYIARGTLNLKGAQRPLEVPFRWKADGKSATMAGEITLDRTAFGIGTGEWAAGDPIALAVKVKFDLRLQPAS</sequence>
<protein>
    <recommendedName>
        <fullName evidence="1">Lipid/polyisoprenoid-binding YceI-like domain-containing protein</fullName>
    </recommendedName>
</protein>
<dbReference type="InterPro" id="IPR036761">
    <property type="entry name" value="TTHA0802/YceI-like_sf"/>
</dbReference>
<dbReference type="Proteomes" id="UP000179076">
    <property type="component" value="Unassembled WGS sequence"/>
</dbReference>
<evidence type="ECO:0000313" key="3">
    <source>
        <dbReference type="Proteomes" id="UP000179076"/>
    </source>
</evidence>
<proteinExistence type="predicted"/>
<dbReference type="Pfam" id="PF04264">
    <property type="entry name" value="YceI"/>
    <property type="match status" value="1"/>
</dbReference>
<reference evidence="2 3" key="1">
    <citation type="journal article" date="2016" name="Nat. Commun.">
        <title>Thousands of microbial genomes shed light on interconnected biogeochemical processes in an aquifer system.</title>
        <authorList>
            <person name="Anantharaman K."/>
            <person name="Brown C.T."/>
            <person name="Hug L.A."/>
            <person name="Sharon I."/>
            <person name="Castelle C.J."/>
            <person name="Probst A.J."/>
            <person name="Thomas B.C."/>
            <person name="Singh A."/>
            <person name="Wilkins M.J."/>
            <person name="Karaoz U."/>
            <person name="Brodie E.L."/>
            <person name="Williams K.H."/>
            <person name="Hubbard S.S."/>
            <person name="Banfield J.F."/>
        </authorList>
    </citation>
    <scope>NUCLEOTIDE SEQUENCE [LARGE SCALE GENOMIC DNA]</scope>
</reference>
<feature type="domain" description="Lipid/polyisoprenoid-binding YceI-like" evidence="1">
    <location>
        <begin position="14"/>
        <end position="174"/>
    </location>
</feature>
<dbReference type="PANTHER" id="PTHR34406:SF1">
    <property type="entry name" value="PROTEIN YCEI"/>
    <property type="match status" value="1"/>
</dbReference>
<dbReference type="SUPFAM" id="SSF101874">
    <property type="entry name" value="YceI-like"/>
    <property type="match status" value="1"/>
</dbReference>
<dbReference type="Gene3D" id="2.40.128.110">
    <property type="entry name" value="Lipid/polyisoprenoid-binding, YceI-like"/>
    <property type="match status" value="1"/>
</dbReference>
<organism evidence="2 3">
    <name type="scientific">Candidatus Muproteobacteria bacterium RBG_16_60_9</name>
    <dbReference type="NCBI Taxonomy" id="1817755"/>
    <lineage>
        <taxon>Bacteria</taxon>
        <taxon>Pseudomonadati</taxon>
        <taxon>Pseudomonadota</taxon>
        <taxon>Candidatus Muproteobacteria</taxon>
    </lineage>
</organism>
<accession>A0A1F6VDR2</accession>
<dbReference type="InterPro" id="IPR007372">
    <property type="entry name" value="Lipid/polyisoprenoid-bd_YceI"/>
</dbReference>
<evidence type="ECO:0000313" key="2">
    <source>
        <dbReference type="EMBL" id="OGI67734.1"/>
    </source>
</evidence>
<name>A0A1F6VDR2_9PROT</name>
<comment type="caution">
    <text evidence="2">The sequence shown here is derived from an EMBL/GenBank/DDBJ whole genome shotgun (WGS) entry which is preliminary data.</text>
</comment>
<dbReference type="AlphaFoldDB" id="A0A1F6VDR2"/>
<evidence type="ECO:0000259" key="1">
    <source>
        <dbReference type="SMART" id="SM00867"/>
    </source>
</evidence>
<dbReference type="SMART" id="SM00867">
    <property type="entry name" value="YceI"/>
    <property type="match status" value="1"/>
</dbReference>
<dbReference type="EMBL" id="MFSP01000048">
    <property type="protein sequence ID" value="OGI67734.1"/>
    <property type="molecule type" value="Genomic_DNA"/>
</dbReference>
<gene>
    <name evidence="2" type="ORF">A2W18_15345</name>
</gene>
<dbReference type="PANTHER" id="PTHR34406">
    <property type="entry name" value="PROTEIN YCEI"/>
    <property type="match status" value="1"/>
</dbReference>